<evidence type="ECO:0000256" key="2">
    <source>
        <dbReference type="ARBA" id="ARBA00022729"/>
    </source>
</evidence>
<comment type="caution">
    <text evidence="8">The sequence shown here is derived from an EMBL/GenBank/DDBJ whole genome shotgun (WGS) entry which is preliminary data.</text>
</comment>
<reference evidence="8 9" key="1">
    <citation type="journal article" date="2016" name="Nat. Commun.">
        <title>Thousands of microbial genomes shed light on interconnected biogeochemical processes in an aquifer system.</title>
        <authorList>
            <person name="Anantharaman K."/>
            <person name="Brown C.T."/>
            <person name="Hug L.A."/>
            <person name="Sharon I."/>
            <person name="Castelle C.J."/>
            <person name="Probst A.J."/>
            <person name="Thomas B.C."/>
            <person name="Singh A."/>
            <person name="Wilkins M.J."/>
            <person name="Karaoz U."/>
            <person name="Brodie E.L."/>
            <person name="Williams K.H."/>
            <person name="Hubbard S.S."/>
            <person name="Banfield J.F."/>
        </authorList>
    </citation>
    <scope>NUCLEOTIDE SEQUENCE [LARGE SCALE GENOMIC DNA]</scope>
</reference>
<dbReference type="Proteomes" id="UP000176650">
    <property type="component" value="Unassembled WGS sequence"/>
</dbReference>
<dbReference type="InterPro" id="IPR013766">
    <property type="entry name" value="Thioredoxin_domain"/>
</dbReference>
<dbReference type="PANTHER" id="PTHR13887:SF14">
    <property type="entry name" value="DISULFIDE BOND FORMATION PROTEIN D"/>
    <property type="match status" value="1"/>
</dbReference>
<evidence type="ECO:0000256" key="5">
    <source>
        <dbReference type="ARBA" id="ARBA00023284"/>
    </source>
</evidence>
<dbReference type="GO" id="GO:0016491">
    <property type="term" value="F:oxidoreductase activity"/>
    <property type="evidence" value="ECO:0007669"/>
    <property type="project" value="UniProtKB-KW"/>
</dbReference>
<name>A0A1F5BVY5_9BACT</name>
<dbReference type="Pfam" id="PF13462">
    <property type="entry name" value="Thioredoxin_4"/>
    <property type="match status" value="1"/>
</dbReference>
<evidence type="ECO:0000256" key="4">
    <source>
        <dbReference type="ARBA" id="ARBA00023157"/>
    </source>
</evidence>
<dbReference type="Gene3D" id="3.40.30.10">
    <property type="entry name" value="Glutaredoxin"/>
    <property type="match status" value="1"/>
</dbReference>
<dbReference type="PROSITE" id="PS51352">
    <property type="entry name" value="THIOREDOXIN_2"/>
    <property type="match status" value="1"/>
</dbReference>
<accession>A0A1F5BVY5</accession>
<keyword evidence="6" id="KW-0812">Transmembrane</keyword>
<keyword evidence="3" id="KW-0560">Oxidoreductase</keyword>
<evidence type="ECO:0000256" key="1">
    <source>
        <dbReference type="ARBA" id="ARBA00005791"/>
    </source>
</evidence>
<evidence type="ECO:0000313" key="9">
    <source>
        <dbReference type="Proteomes" id="UP000176650"/>
    </source>
</evidence>
<dbReference type="STRING" id="1797298.A2988_04735"/>
<keyword evidence="6" id="KW-0472">Membrane</keyword>
<dbReference type="SUPFAM" id="SSF52833">
    <property type="entry name" value="Thioredoxin-like"/>
    <property type="match status" value="1"/>
</dbReference>
<evidence type="ECO:0000256" key="6">
    <source>
        <dbReference type="SAM" id="Phobius"/>
    </source>
</evidence>
<comment type="similarity">
    <text evidence="1">Belongs to the thioredoxin family. DsbA subfamily.</text>
</comment>
<feature type="domain" description="Thioredoxin" evidence="7">
    <location>
        <begin position="17"/>
        <end position="225"/>
    </location>
</feature>
<organism evidence="8 9">
    <name type="scientific">Candidatus Azambacteria bacterium RIFCSPLOWO2_01_FULL_46_25</name>
    <dbReference type="NCBI Taxonomy" id="1797298"/>
    <lineage>
        <taxon>Bacteria</taxon>
        <taxon>Candidatus Azamiibacteriota</taxon>
    </lineage>
</organism>
<dbReference type="InterPro" id="IPR012336">
    <property type="entry name" value="Thioredoxin-like_fold"/>
</dbReference>
<keyword evidence="5" id="KW-0676">Redox-active center</keyword>
<keyword evidence="2" id="KW-0732">Signal</keyword>
<evidence type="ECO:0000256" key="3">
    <source>
        <dbReference type="ARBA" id="ARBA00023002"/>
    </source>
</evidence>
<gene>
    <name evidence="8" type="ORF">A2988_04735</name>
</gene>
<evidence type="ECO:0000313" key="8">
    <source>
        <dbReference type="EMBL" id="OGD34770.1"/>
    </source>
</evidence>
<keyword evidence="4" id="KW-1015">Disulfide bond</keyword>
<dbReference type="InterPro" id="IPR036249">
    <property type="entry name" value="Thioredoxin-like_sf"/>
</dbReference>
<feature type="transmembrane region" description="Helical" evidence="6">
    <location>
        <begin position="7"/>
        <end position="26"/>
    </location>
</feature>
<dbReference type="PANTHER" id="PTHR13887">
    <property type="entry name" value="GLUTATHIONE S-TRANSFERASE KAPPA"/>
    <property type="match status" value="1"/>
</dbReference>
<proteinExistence type="inferred from homology"/>
<dbReference type="AlphaFoldDB" id="A0A1F5BVY5"/>
<protein>
    <recommendedName>
        <fullName evidence="7">Thioredoxin domain-containing protein</fullName>
    </recommendedName>
</protein>
<evidence type="ECO:0000259" key="7">
    <source>
        <dbReference type="PROSITE" id="PS51352"/>
    </source>
</evidence>
<keyword evidence="6" id="KW-1133">Transmembrane helix</keyword>
<dbReference type="EMBL" id="MEYS01000001">
    <property type="protein sequence ID" value="OGD34770.1"/>
    <property type="molecule type" value="Genomic_DNA"/>
</dbReference>
<sequence length="228" mass="25051">MVIKDRNTLVAVGVALFFIGVSLYVANIGENSGGNGEKTVSLGNERAYIPERESPALGKNDAKAVLVEFSDFQCPHCATFHFGAGAVIFDRYIKTGQVKMIYKHFPLLGEESYAAAYASECAREQGKFWEYHDALFDQQARAPGENSGTFSVSNLIGYAQRTGLNSDVFAQCLHSEKYKERVARDIEDGKSAQVTGTPAIFIQGKRIDGAAAFSEYQRLIEEALQNNK</sequence>